<gene>
    <name evidence="1" type="ORF">CORC01_10850</name>
</gene>
<accession>A0A1G4AXE3</accession>
<dbReference type="GeneID" id="34563987"/>
<sequence>MQKFFNLARERDARKLSSRHVVIAVVAHRVGLAQDVVCTSTVDPNSTPPVQGRNAGVIAGVDGAITRLPSPKTHSISELNTGRLDHCDGAGIKPESLNTFSKKPPTVNFREMVTTFAWRLETTPSTPQTSASQP</sequence>
<dbReference type="AlphaFoldDB" id="A0A1G4AXE3"/>
<dbReference type="Proteomes" id="UP000176998">
    <property type="component" value="Unassembled WGS sequence"/>
</dbReference>
<evidence type="ECO:0000313" key="2">
    <source>
        <dbReference type="Proteomes" id="UP000176998"/>
    </source>
</evidence>
<name>A0A1G4AXE3_9PEZI</name>
<dbReference type="RefSeq" id="XP_022470993.1">
    <property type="nucleotide sequence ID" value="XM_022622477.1"/>
</dbReference>
<comment type="caution">
    <text evidence="1">The sequence shown here is derived from an EMBL/GenBank/DDBJ whole genome shotgun (WGS) entry which is preliminary data.</text>
</comment>
<organism evidence="1 2">
    <name type="scientific">Colletotrichum orchidophilum</name>
    <dbReference type="NCBI Taxonomy" id="1209926"/>
    <lineage>
        <taxon>Eukaryota</taxon>
        <taxon>Fungi</taxon>
        <taxon>Dikarya</taxon>
        <taxon>Ascomycota</taxon>
        <taxon>Pezizomycotina</taxon>
        <taxon>Sordariomycetes</taxon>
        <taxon>Hypocreomycetidae</taxon>
        <taxon>Glomerellales</taxon>
        <taxon>Glomerellaceae</taxon>
        <taxon>Colletotrichum</taxon>
    </lineage>
</organism>
<evidence type="ECO:0000313" key="1">
    <source>
        <dbReference type="EMBL" id="OHE93829.1"/>
    </source>
</evidence>
<keyword evidence="2" id="KW-1185">Reference proteome</keyword>
<protein>
    <submittedName>
        <fullName evidence="1">Uncharacterized protein</fullName>
    </submittedName>
</protein>
<reference evidence="1 2" key="1">
    <citation type="submission" date="2016-09" db="EMBL/GenBank/DDBJ databases">
        <authorList>
            <person name="Capua I."/>
            <person name="De Benedictis P."/>
            <person name="Joannis T."/>
            <person name="Lombin L.H."/>
            <person name="Cattoli G."/>
        </authorList>
    </citation>
    <scope>NUCLEOTIDE SEQUENCE [LARGE SCALE GENOMIC DNA]</scope>
    <source>
        <strain evidence="1 2">IMI 309357</strain>
    </source>
</reference>
<proteinExistence type="predicted"/>
<dbReference type="EMBL" id="MJBS01000111">
    <property type="protein sequence ID" value="OHE93829.1"/>
    <property type="molecule type" value="Genomic_DNA"/>
</dbReference>